<evidence type="ECO:0000256" key="1">
    <source>
        <dbReference type="ARBA" id="ARBA00004751"/>
    </source>
</evidence>
<keyword evidence="4" id="KW-0808">Transferase</keyword>
<dbReference type="Proteomes" id="UP000309215">
    <property type="component" value="Unassembled WGS sequence"/>
</dbReference>
<accession>A0A4U1JFQ5</accession>
<dbReference type="Pfam" id="PF00285">
    <property type="entry name" value="Citrate_synt"/>
    <property type="match status" value="1"/>
</dbReference>
<evidence type="ECO:0000256" key="2">
    <source>
        <dbReference type="ARBA" id="ARBA00010566"/>
    </source>
</evidence>
<proteinExistence type="inferred from homology"/>
<gene>
    <name evidence="7" type="ORF">E8A74_08795</name>
</gene>
<dbReference type="PANTHER" id="PTHR11739">
    <property type="entry name" value="CITRATE SYNTHASE"/>
    <property type="match status" value="1"/>
</dbReference>
<protein>
    <recommendedName>
        <fullName evidence="3">citrate synthase (unknown stereospecificity)</fullName>
        <ecNumber evidence="3">2.3.3.16</ecNumber>
    </recommendedName>
</protein>
<feature type="region of interest" description="Disordered" evidence="5">
    <location>
        <begin position="60"/>
        <end position="86"/>
    </location>
</feature>
<evidence type="ECO:0000259" key="6">
    <source>
        <dbReference type="Pfam" id="PF12728"/>
    </source>
</evidence>
<evidence type="ECO:0000313" key="7">
    <source>
        <dbReference type="EMBL" id="TKD10107.1"/>
    </source>
</evidence>
<dbReference type="GO" id="GO:0005975">
    <property type="term" value="P:carbohydrate metabolic process"/>
    <property type="evidence" value="ECO:0007669"/>
    <property type="project" value="TreeGrafter"/>
</dbReference>
<dbReference type="SUPFAM" id="SSF46955">
    <property type="entry name" value="Putative DNA-binding domain"/>
    <property type="match status" value="1"/>
</dbReference>
<dbReference type="Pfam" id="PF12728">
    <property type="entry name" value="HTH_17"/>
    <property type="match status" value="1"/>
</dbReference>
<dbReference type="OrthoDB" id="9786046at2"/>
<comment type="pathway">
    <text evidence="1">Carbohydrate metabolism; tricarboxylic acid cycle; isocitrate from oxaloacetate: step 1/2.</text>
</comment>
<evidence type="ECO:0000313" key="8">
    <source>
        <dbReference type="Proteomes" id="UP000309215"/>
    </source>
</evidence>
<evidence type="ECO:0000256" key="5">
    <source>
        <dbReference type="SAM" id="MobiDB-lite"/>
    </source>
</evidence>
<dbReference type="InterPro" id="IPR036969">
    <property type="entry name" value="Citrate_synthase_sf"/>
</dbReference>
<comment type="similarity">
    <text evidence="2">Belongs to the citrate synthase family.</text>
</comment>
<dbReference type="GO" id="GO:0005829">
    <property type="term" value="C:cytosol"/>
    <property type="evidence" value="ECO:0007669"/>
    <property type="project" value="TreeGrafter"/>
</dbReference>
<dbReference type="UniPathway" id="UPA00223">
    <property type="reaction ID" value="UER00717"/>
</dbReference>
<name>A0A4U1JFQ5_9BACT</name>
<dbReference type="InterPro" id="IPR009061">
    <property type="entry name" value="DNA-bd_dom_put_sf"/>
</dbReference>
<dbReference type="InterPro" id="IPR002020">
    <property type="entry name" value="Citrate_synthase"/>
</dbReference>
<evidence type="ECO:0000256" key="4">
    <source>
        <dbReference type="ARBA" id="ARBA00022679"/>
    </source>
</evidence>
<dbReference type="RefSeq" id="WP_136928507.1">
    <property type="nucleotide sequence ID" value="NZ_SSMQ01000007.1"/>
</dbReference>
<dbReference type="PANTHER" id="PTHR11739:SF4">
    <property type="entry name" value="CITRATE SYNTHASE, PEROXISOMAL"/>
    <property type="match status" value="1"/>
</dbReference>
<dbReference type="EC" id="2.3.3.16" evidence="3"/>
<reference evidence="7 8" key="1">
    <citation type="submission" date="2019-04" db="EMBL/GenBank/DDBJ databases">
        <authorList>
            <person name="Li Y."/>
            <person name="Wang J."/>
        </authorList>
    </citation>
    <scope>NUCLEOTIDE SEQUENCE [LARGE SCALE GENOMIC DNA]</scope>
    <source>
        <strain evidence="7 8">DSM 14668</strain>
    </source>
</reference>
<dbReference type="Gene3D" id="1.10.580.10">
    <property type="entry name" value="Citrate Synthase, domain 1"/>
    <property type="match status" value="1"/>
</dbReference>
<dbReference type="EMBL" id="SSMQ01000007">
    <property type="protein sequence ID" value="TKD10107.1"/>
    <property type="molecule type" value="Genomic_DNA"/>
</dbReference>
<dbReference type="GO" id="GO:0036440">
    <property type="term" value="F:citrate synthase activity"/>
    <property type="evidence" value="ECO:0007669"/>
    <property type="project" value="UniProtKB-EC"/>
</dbReference>
<dbReference type="InterPro" id="IPR041657">
    <property type="entry name" value="HTH_17"/>
</dbReference>
<keyword evidence="8" id="KW-1185">Reference proteome</keyword>
<comment type="caution">
    <text evidence="7">The sequence shown here is derived from an EMBL/GenBank/DDBJ whole genome shotgun (WGS) entry which is preliminary data.</text>
</comment>
<dbReference type="AlphaFoldDB" id="A0A4U1JFQ5"/>
<sequence>MTTTTPGPGYLTANEAVMFLSVKRSTLYTYVSRGLLRSVPCPGGRGRYYLREDVERLKARSEAHAGRSAPDSDVERSSSRTFITQMSPEGPRYRGYAVAELVREGISFEAVAELLWTGRLPSNEVRGSAWPASDEDWRDVLSILRRTCDALALLSLPSAPLDVVRLGLLFWSLHRHGKPTTHPQANRVEARALLRLVAALPATCRGATRALAAARAPSLAESLAIAWLPSEVDSSASRRVALLDRALSLAADHAVEPPALAARAAAHAGGSLAACVLAGVEALSGGEHAGVCAELADWIESLETTTKVREFVAERLDHGKPIPGFGRLAGADPRAAILLDAASSFAPADRRVQGAITLVESARMFGEPGLEVGLVALAAALGLPVGAPAAILTVGRVAGLVAHVLEAENRY</sequence>
<dbReference type="GO" id="GO:0006099">
    <property type="term" value="P:tricarboxylic acid cycle"/>
    <property type="evidence" value="ECO:0007669"/>
    <property type="project" value="UniProtKB-UniPathway"/>
</dbReference>
<organism evidence="7 8">
    <name type="scientific">Polyangium fumosum</name>
    <dbReference type="NCBI Taxonomy" id="889272"/>
    <lineage>
        <taxon>Bacteria</taxon>
        <taxon>Pseudomonadati</taxon>
        <taxon>Myxococcota</taxon>
        <taxon>Polyangia</taxon>
        <taxon>Polyangiales</taxon>
        <taxon>Polyangiaceae</taxon>
        <taxon>Polyangium</taxon>
    </lineage>
</organism>
<dbReference type="Gene3D" id="1.10.230.10">
    <property type="entry name" value="Cytochrome P450-Terp, domain 2"/>
    <property type="match status" value="1"/>
</dbReference>
<dbReference type="InterPro" id="IPR016142">
    <property type="entry name" value="Citrate_synth-like_lrg_a-sub"/>
</dbReference>
<dbReference type="InterPro" id="IPR016143">
    <property type="entry name" value="Citrate_synth-like_sm_a-sub"/>
</dbReference>
<evidence type="ECO:0000256" key="3">
    <source>
        <dbReference type="ARBA" id="ARBA00012972"/>
    </source>
</evidence>
<dbReference type="SUPFAM" id="SSF48256">
    <property type="entry name" value="Citrate synthase"/>
    <property type="match status" value="1"/>
</dbReference>
<feature type="domain" description="Helix-turn-helix" evidence="6">
    <location>
        <begin position="10"/>
        <end position="59"/>
    </location>
</feature>